<dbReference type="KEGG" id="halg:HUG10_15565"/>
<dbReference type="Pfam" id="PF06475">
    <property type="entry name" value="Glycolipid_bind"/>
    <property type="match status" value="1"/>
</dbReference>
<reference evidence="1 2" key="1">
    <citation type="submission" date="2020-07" db="EMBL/GenBank/DDBJ databases">
        <title>Gai3-2, isolated from salt lake.</title>
        <authorList>
            <person name="Cui H."/>
            <person name="Shi X."/>
        </authorList>
    </citation>
    <scope>NUCLEOTIDE SEQUENCE [LARGE SCALE GENOMIC DNA]</scope>
    <source>
        <strain evidence="1 2">Gai3-2</strain>
    </source>
</reference>
<organism evidence="1 2">
    <name type="scientific">Halorarum halophilum</name>
    <dbReference type="NCBI Taxonomy" id="2743090"/>
    <lineage>
        <taxon>Archaea</taxon>
        <taxon>Methanobacteriati</taxon>
        <taxon>Methanobacteriota</taxon>
        <taxon>Stenosarchaea group</taxon>
        <taxon>Halobacteria</taxon>
        <taxon>Halobacteriales</taxon>
        <taxon>Haloferacaceae</taxon>
        <taxon>Halorarum</taxon>
    </lineage>
</organism>
<dbReference type="Proteomes" id="UP000509750">
    <property type="component" value="Chromosome"/>
</dbReference>
<protein>
    <submittedName>
        <fullName evidence="1">Putative glycolipid-binding domain-containing protein</fullName>
    </submittedName>
</protein>
<dbReference type="AlphaFoldDB" id="A0A7D5GH34"/>
<accession>A0A7D5GH34</accession>
<gene>
    <name evidence="1" type="ORF">HUG10_15565</name>
</gene>
<dbReference type="GeneID" id="56030280"/>
<dbReference type="InterPro" id="IPR009467">
    <property type="entry name" value="Glycolipid-bd_prot_put"/>
</dbReference>
<dbReference type="RefSeq" id="WP_179170444.1">
    <property type="nucleotide sequence ID" value="NZ_CP058529.1"/>
</dbReference>
<keyword evidence="2" id="KW-1185">Reference proteome</keyword>
<evidence type="ECO:0000313" key="2">
    <source>
        <dbReference type="Proteomes" id="UP000509750"/>
    </source>
</evidence>
<sequence length="190" mass="20840">MFNHVFWTPVDEVGLEHLQVGEDRAGIAAEGVVLGTSNGTPFRIRYEIDCDRHWRPERVSVETLGPSATSMTLRADGDGTWIDGRGDELPALRGAVDVDVSATPFTNTLPIRRLDLDPGESADLTVAYLDVPELRVEADAQRYTCLDPVDENGGRYRYDAIDSDFSAELVVDADGLVVEYPGLFARVDPS</sequence>
<evidence type="ECO:0000313" key="1">
    <source>
        <dbReference type="EMBL" id="QLG28870.1"/>
    </source>
</evidence>
<dbReference type="EMBL" id="CP058529">
    <property type="protein sequence ID" value="QLG28870.1"/>
    <property type="molecule type" value="Genomic_DNA"/>
</dbReference>
<dbReference type="OrthoDB" id="302903at2157"/>
<dbReference type="SUPFAM" id="SSF159275">
    <property type="entry name" value="PA1994-like"/>
    <property type="match status" value="1"/>
</dbReference>
<name>A0A7D5GH34_9EURY</name>
<proteinExistence type="predicted"/>